<protein>
    <recommendedName>
        <fullName evidence="3">PWWP domain-containing protein</fullName>
    </recommendedName>
</protein>
<gene>
    <name evidence="4" type="ORF">ZIOFF_038465</name>
</gene>
<dbReference type="Gene3D" id="3.40.50.1460">
    <property type="match status" value="1"/>
</dbReference>
<feature type="domain" description="PWWP" evidence="3">
    <location>
        <begin position="181"/>
        <end position="255"/>
    </location>
</feature>
<feature type="region of interest" description="Disordered" evidence="2">
    <location>
        <begin position="1"/>
        <end position="28"/>
    </location>
</feature>
<dbReference type="GO" id="GO:0005773">
    <property type="term" value="C:vacuole"/>
    <property type="evidence" value="ECO:0007669"/>
    <property type="project" value="GOC"/>
</dbReference>
<evidence type="ECO:0000256" key="2">
    <source>
        <dbReference type="SAM" id="MobiDB-lite"/>
    </source>
</evidence>
<evidence type="ECO:0000313" key="5">
    <source>
        <dbReference type="Proteomes" id="UP000734854"/>
    </source>
</evidence>
<dbReference type="Gene3D" id="2.30.30.140">
    <property type="match status" value="1"/>
</dbReference>
<dbReference type="EMBL" id="JACMSC010000011">
    <property type="protein sequence ID" value="KAG6498743.1"/>
    <property type="molecule type" value="Genomic_DNA"/>
</dbReference>
<dbReference type="Pfam" id="PF01650">
    <property type="entry name" value="Peptidase_C13"/>
    <property type="match status" value="1"/>
</dbReference>
<dbReference type="Pfam" id="PF00855">
    <property type="entry name" value="PWWP"/>
    <property type="match status" value="1"/>
</dbReference>
<dbReference type="InterPro" id="IPR001096">
    <property type="entry name" value="Peptidase_C13"/>
</dbReference>
<comment type="caution">
    <text evidence="4">The sequence shown here is derived from an EMBL/GenBank/DDBJ whole genome shotgun (WGS) entry which is preliminary data.</text>
</comment>
<dbReference type="SUPFAM" id="SSF63748">
    <property type="entry name" value="Tudor/PWWP/MBT"/>
    <property type="match status" value="1"/>
</dbReference>
<evidence type="ECO:0000256" key="1">
    <source>
        <dbReference type="ARBA" id="ARBA00009941"/>
    </source>
</evidence>
<dbReference type="InterPro" id="IPR000313">
    <property type="entry name" value="PWWP_dom"/>
</dbReference>
<evidence type="ECO:0000259" key="3">
    <source>
        <dbReference type="Pfam" id="PF00855"/>
    </source>
</evidence>
<name>A0A8J5KSM1_ZINOF</name>
<dbReference type="Proteomes" id="UP000734854">
    <property type="component" value="Unassembled WGS sequence"/>
</dbReference>
<evidence type="ECO:0000313" key="4">
    <source>
        <dbReference type="EMBL" id="KAG6498743.1"/>
    </source>
</evidence>
<dbReference type="PANTHER" id="PTHR12000:SF42">
    <property type="entry name" value="LEGUMAIN"/>
    <property type="match status" value="1"/>
</dbReference>
<sequence length="342" mass="38078">MTGESAGEGEEAGWKDKPSDVGPVGMCNGDAAKPLLVYQRRAKRPWIESGSEQSGEGDDKGRLDAAAESLGDVRIVKARTCMKYELLRLGSGSGSLSSMSRLRLRSNEGRKRVNFSEARKNVHGPQKDSSGWSKVKKWVELEIEGVDPHALIGLECKANGDWYKGSITEYNSDTKQHRVWHAMWPTVVVSESNFGPKNALKPSRTNESILVQFFGTHDFARIKLKQAIPFLNGLLSSLHLKCKQARFCRSLDEAKIAETALFGYCFKSMKIIYVEACESGSIFEGLMPEDLNVYVTTASNAVESSWGTYCPGMDPPPPPKYMTCLVDLYSVAWMEDRFEFYT</sequence>
<accession>A0A8J5KSM1</accession>
<organism evidence="4 5">
    <name type="scientific">Zingiber officinale</name>
    <name type="common">Ginger</name>
    <name type="synonym">Amomum zingiber</name>
    <dbReference type="NCBI Taxonomy" id="94328"/>
    <lineage>
        <taxon>Eukaryota</taxon>
        <taxon>Viridiplantae</taxon>
        <taxon>Streptophyta</taxon>
        <taxon>Embryophyta</taxon>
        <taxon>Tracheophyta</taxon>
        <taxon>Spermatophyta</taxon>
        <taxon>Magnoliopsida</taxon>
        <taxon>Liliopsida</taxon>
        <taxon>Zingiberales</taxon>
        <taxon>Zingiberaceae</taxon>
        <taxon>Zingiber</taxon>
    </lineage>
</organism>
<dbReference type="AlphaFoldDB" id="A0A8J5KSM1"/>
<proteinExistence type="inferred from homology"/>
<dbReference type="GO" id="GO:0006624">
    <property type="term" value="P:vacuolar protein processing"/>
    <property type="evidence" value="ECO:0007669"/>
    <property type="project" value="TreeGrafter"/>
</dbReference>
<reference evidence="4 5" key="1">
    <citation type="submission" date="2020-08" db="EMBL/GenBank/DDBJ databases">
        <title>Plant Genome Project.</title>
        <authorList>
            <person name="Zhang R.-G."/>
        </authorList>
    </citation>
    <scope>NUCLEOTIDE SEQUENCE [LARGE SCALE GENOMIC DNA]</scope>
    <source>
        <tissue evidence="4">Rhizome</tissue>
    </source>
</reference>
<dbReference type="PANTHER" id="PTHR12000">
    <property type="entry name" value="HEMOGLOBINASE FAMILY MEMBER"/>
    <property type="match status" value="1"/>
</dbReference>
<comment type="similarity">
    <text evidence="1">Belongs to the peptidase C13 family.</text>
</comment>
<dbReference type="GO" id="GO:0051603">
    <property type="term" value="P:proteolysis involved in protein catabolic process"/>
    <property type="evidence" value="ECO:0007669"/>
    <property type="project" value="TreeGrafter"/>
</dbReference>
<keyword evidence="5" id="KW-1185">Reference proteome</keyword>
<dbReference type="GO" id="GO:0004197">
    <property type="term" value="F:cysteine-type endopeptidase activity"/>
    <property type="evidence" value="ECO:0007669"/>
    <property type="project" value="TreeGrafter"/>
</dbReference>